<dbReference type="PANTHER" id="PTHR40074">
    <property type="entry name" value="O-ACETYLTRANSFERASE WECH"/>
    <property type="match status" value="1"/>
</dbReference>
<dbReference type="GO" id="GO:0009246">
    <property type="term" value="P:enterobacterial common antigen biosynthetic process"/>
    <property type="evidence" value="ECO:0007669"/>
    <property type="project" value="TreeGrafter"/>
</dbReference>
<feature type="transmembrane region" description="Helical" evidence="7">
    <location>
        <begin position="276"/>
        <end position="295"/>
    </location>
</feature>
<dbReference type="Pfam" id="PF01757">
    <property type="entry name" value="Acyl_transf_3"/>
    <property type="match status" value="1"/>
</dbReference>
<evidence type="ECO:0000256" key="4">
    <source>
        <dbReference type="ARBA" id="ARBA00022692"/>
    </source>
</evidence>
<reference evidence="9 10" key="1">
    <citation type="submission" date="2016-10" db="EMBL/GenBank/DDBJ databases">
        <authorList>
            <person name="de Groot N.N."/>
        </authorList>
    </citation>
    <scope>NUCLEOTIDE SEQUENCE [LARGE SCALE GENOMIC DNA]</scope>
    <source>
        <strain evidence="9 10">MON 2.2</strain>
    </source>
</reference>
<comment type="similarity">
    <text evidence="2">Belongs to the acyltransferase 3 family.</text>
</comment>
<evidence type="ECO:0000259" key="8">
    <source>
        <dbReference type="Pfam" id="PF01757"/>
    </source>
</evidence>
<dbReference type="EMBL" id="LT629688">
    <property type="protein sequence ID" value="SDD57371.1"/>
    <property type="molecule type" value="Genomic_DNA"/>
</dbReference>
<keyword evidence="4 7" id="KW-0812">Transmembrane</keyword>
<evidence type="ECO:0000313" key="9">
    <source>
        <dbReference type="EMBL" id="SDD57371.1"/>
    </source>
</evidence>
<keyword evidence="3" id="KW-1003">Cell membrane</keyword>
<feature type="transmembrane region" description="Helical" evidence="7">
    <location>
        <begin position="116"/>
        <end position="134"/>
    </location>
</feature>
<dbReference type="GO" id="GO:0016413">
    <property type="term" value="F:O-acetyltransferase activity"/>
    <property type="evidence" value="ECO:0007669"/>
    <property type="project" value="TreeGrafter"/>
</dbReference>
<dbReference type="InterPro" id="IPR002656">
    <property type="entry name" value="Acyl_transf_3_dom"/>
</dbReference>
<accession>A0A1G6VUW9</accession>
<keyword evidence="10" id="KW-1185">Reference proteome</keyword>
<evidence type="ECO:0000256" key="7">
    <source>
        <dbReference type="SAM" id="Phobius"/>
    </source>
</evidence>
<comment type="subcellular location">
    <subcellularLocation>
        <location evidence="1">Cell membrane</location>
        <topology evidence="1">Multi-pass membrane protein</topology>
    </subcellularLocation>
</comment>
<dbReference type="STRING" id="675864.SAMN04489747_1263"/>
<keyword evidence="6 7" id="KW-0472">Membrane</keyword>
<evidence type="ECO:0000256" key="6">
    <source>
        <dbReference type="ARBA" id="ARBA00023136"/>
    </source>
</evidence>
<dbReference type="PANTHER" id="PTHR40074:SF2">
    <property type="entry name" value="O-ACETYLTRANSFERASE WECH"/>
    <property type="match status" value="1"/>
</dbReference>
<feature type="transmembrane region" description="Helical" evidence="7">
    <location>
        <begin position="252"/>
        <end position="269"/>
    </location>
</feature>
<feature type="domain" description="Acyltransferase 3" evidence="8">
    <location>
        <begin position="12"/>
        <end position="294"/>
    </location>
</feature>
<evidence type="ECO:0000313" key="10">
    <source>
        <dbReference type="Proteomes" id="UP000198546"/>
    </source>
</evidence>
<protein>
    <submittedName>
        <fullName evidence="9">Uncharacterized membrane protein YcfT</fullName>
    </submittedName>
</protein>
<gene>
    <name evidence="9" type="ORF">SAMN04489747_1263</name>
</gene>
<evidence type="ECO:0000256" key="2">
    <source>
        <dbReference type="ARBA" id="ARBA00007400"/>
    </source>
</evidence>
<feature type="transmembrane region" description="Helical" evidence="7">
    <location>
        <begin position="190"/>
        <end position="208"/>
    </location>
</feature>
<feature type="transmembrane region" description="Helical" evidence="7">
    <location>
        <begin position="162"/>
        <end position="178"/>
    </location>
</feature>
<evidence type="ECO:0000256" key="5">
    <source>
        <dbReference type="ARBA" id="ARBA00022989"/>
    </source>
</evidence>
<feature type="transmembrane region" description="Helical" evidence="7">
    <location>
        <begin position="338"/>
        <end position="358"/>
    </location>
</feature>
<organism evidence="9 10">
    <name type="scientific">Auraticoccus monumenti</name>
    <dbReference type="NCBI Taxonomy" id="675864"/>
    <lineage>
        <taxon>Bacteria</taxon>
        <taxon>Bacillati</taxon>
        <taxon>Actinomycetota</taxon>
        <taxon>Actinomycetes</taxon>
        <taxon>Propionibacteriales</taxon>
        <taxon>Propionibacteriaceae</taxon>
        <taxon>Auraticoccus</taxon>
    </lineage>
</organism>
<evidence type="ECO:0000256" key="3">
    <source>
        <dbReference type="ARBA" id="ARBA00022475"/>
    </source>
</evidence>
<proteinExistence type="inferred from homology"/>
<dbReference type="GO" id="GO:0005886">
    <property type="term" value="C:plasma membrane"/>
    <property type="evidence" value="ECO:0007669"/>
    <property type="project" value="UniProtKB-SubCell"/>
</dbReference>
<dbReference type="AlphaFoldDB" id="A0A1G6VUW9"/>
<keyword evidence="5 7" id="KW-1133">Transmembrane helix</keyword>
<evidence type="ECO:0000256" key="1">
    <source>
        <dbReference type="ARBA" id="ARBA00004651"/>
    </source>
</evidence>
<dbReference type="Proteomes" id="UP000198546">
    <property type="component" value="Chromosome i"/>
</dbReference>
<name>A0A1G6VUW9_9ACTN</name>
<sequence length="359" mass="39378">MAAPAARERAGWMDTLRGAAILLVILWHAPSVLRIHGFDVPGVLILLNETFAPYRMPVLMVLSGLLLQRSLNKPLGGYLLGKLRRILWPLLVWGMLNYALGDQETPVWSKVNWTTPYLWFLLYILLFYLVAPFLRPLPRWVPVLAPWVVSQLPGLTQDERRFMFLAGFFFLGALVAARDDLLQRVLAARATWLLALPVVAFSLLFVLLGPWRYYGVLAPFSVAGVLLAVKVARLPSVERLTGPLRFVGRHSIVYYCTHFPLLLALVWLAGRLALPATPAAALGVLVCLALGTLVARASTSPPVAWLFVAPWPQRSRAHLEAVDVPALRPGPGPAPSTAALTAVSAVALTGLLAVGIRFM</sequence>